<protein>
    <submittedName>
        <fullName evidence="1">Uncharacterized protein</fullName>
    </submittedName>
</protein>
<name>A0AAV7NWP6_PLEWA</name>
<sequence>MKTQLKLPPPQEWGIAILPRNQLRVYRPALLHDPELPLLSKLKVHSLFLLTLLYGRLPISQLLETNRWLGRQLRYSHEHLHALTRTAVAMILCSPLRAPGLLLLGRFRTTPLPGYRRCVGIIMVPTLRT</sequence>
<accession>A0AAV7NWP6</accession>
<evidence type="ECO:0000313" key="1">
    <source>
        <dbReference type="EMBL" id="KAJ1119014.1"/>
    </source>
</evidence>
<dbReference type="EMBL" id="JANPWB010000012">
    <property type="protein sequence ID" value="KAJ1119014.1"/>
    <property type="molecule type" value="Genomic_DNA"/>
</dbReference>
<keyword evidence="2" id="KW-1185">Reference proteome</keyword>
<dbReference type="AlphaFoldDB" id="A0AAV7NWP6"/>
<reference evidence="1" key="1">
    <citation type="journal article" date="2022" name="bioRxiv">
        <title>Sequencing and chromosome-scale assembly of the giantPleurodeles waltlgenome.</title>
        <authorList>
            <person name="Brown T."/>
            <person name="Elewa A."/>
            <person name="Iarovenko S."/>
            <person name="Subramanian E."/>
            <person name="Araus A.J."/>
            <person name="Petzold A."/>
            <person name="Susuki M."/>
            <person name="Suzuki K.-i.T."/>
            <person name="Hayashi T."/>
            <person name="Toyoda A."/>
            <person name="Oliveira C."/>
            <person name="Osipova E."/>
            <person name="Leigh N.D."/>
            <person name="Simon A."/>
            <person name="Yun M.H."/>
        </authorList>
    </citation>
    <scope>NUCLEOTIDE SEQUENCE</scope>
    <source>
        <strain evidence="1">20211129_DDA</strain>
        <tissue evidence="1">Liver</tissue>
    </source>
</reference>
<dbReference type="Proteomes" id="UP001066276">
    <property type="component" value="Chromosome 8"/>
</dbReference>
<evidence type="ECO:0000313" key="2">
    <source>
        <dbReference type="Proteomes" id="UP001066276"/>
    </source>
</evidence>
<comment type="caution">
    <text evidence="1">The sequence shown here is derived from an EMBL/GenBank/DDBJ whole genome shotgun (WGS) entry which is preliminary data.</text>
</comment>
<gene>
    <name evidence="1" type="ORF">NDU88_007200</name>
</gene>
<organism evidence="1 2">
    <name type="scientific">Pleurodeles waltl</name>
    <name type="common">Iberian ribbed newt</name>
    <dbReference type="NCBI Taxonomy" id="8319"/>
    <lineage>
        <taxon>Eukaryota</taxon>
        <taxon>Metazoa</taxon>
        <taxon>Chordata</taxon>
        <taxon>Craniata</taxon>
        <taxon>Vertebrata</taxon>
        <taxon>Euteleostomi</taxon>
        <taxon>Amphibia</taxon>
        <taxon>Batrachia</taxon>
        <taxon>Caudata</taxon>
        <taxon>Salamandroidea</taxon>
        <taxon>Salamandridae</taxon>
        <taxon>Pleurodelinae</taxon>
        <taxon>Pleurodeles</taxon>
    </lineage>
</organism>
<proteinExistence type="predicted"/>